<dbReference type="PANTHER" id="PTHR10127:SF780">
    <property type="entry name" value="METALLOENDOPEPTIDASE"/>
    <property type="match status" value="1"/>
</dbReference>
<evidence type="ECO:0000256" key="6">
    <source>
        <dbReference type="PROSITE-ProRule" id="PRU01211"/>
    </source>
</evidence>
<feature type="binding site" evidence="6">
    <location>
        <position position="164"/>
    </location>
    <ligand>
        <name>Zn(2+)</name>
        <dbReference type="ChEBI" id="CHEBI:29105"/>
        <note>catalytic</note>
    </ligand>
</feature>
<feature type="signal peptide" evidence="9">
    <location>
        <begin position="1"/>
        <end position="15"/>
    </location>
</feature>
<keyword evidence="2 6" id="KW-0479">Metal-binding</keyword>
<keyword evidence="1 6" id="KW-0645">Protease</keyword>
<sequence length="396" mass="43951">MKWFTLLFLVNAVFCADHNPDENEGVNDPNLFEGDMILTPEQRYRAEHGMDVNFGDNRKRGARKGGGLWPNGVVVYEIAPDLGKSSTAMNAIKAGMNEWTRKTCISFKKRNGEGSFVRFQNGAQNQCSSQVGRTGRAQAITLGARCWVKGIVVHEIGHAVGFFHEQSRPDRDDFVTILWNNIQQDRKHNFNKYERSQIDSLGSPYDYGSVMHYSSKAFSRNGRVTIQPKQRGAQIGQRRGLSNIDAKQANLLYQCSGRRGNSNRRPGGQQRGRGGRPGGRRGGGLPRGRRGGGRPRGRRGGGRPGGRRGGGRPRGRRRGGGRPRRGGRGGGRPRVGRRGRGRPRKGRRGGRPRPRKGRRGGRPRGPRGGGRPRRGRRGGRPRRGRRGGRLLHLSNR</sequence>
<feature type="compositionally biased region" description="Gly residues" evidence="8">
    <location>
        <begin position="269"/>
        <end position="286"/>
    </location>
</feature>
<feature type="compositionally biased region" description="Low complexity" evidence="8">
    <location>
        <begin position="257"/>
        <end position="268"/>
    </location>
</feature>
<evidence type="ECO:0000313" key="11">
    <source>
        <dbReference type="EMBL" id="CAH3176700.1"/>
    </source>
</evidence>
<keyword evidence="9" id="KW-0732">Signal</keyword>
<feature type="compositionally biased region" description="Basic residues" evidence="8">
    <location>
        <begin position="287"/>
        <end position="327"/>
    </location>
</feature>
<feature type="chain" id="PRO_5046533343" description="Metalloendopeptidase" evidence="9">
    <location>
        <begin position="16"/>
        <end position="396"/>
    </location>
</feature>
<name>A0ABN8RFS3_9CNID</name>
<dbReference type="PRINTS" id="PR00929">
    <property type="entry name" value="ATHOOK"/>
</dbReference>
<dbReference type="Pfam" id="PF01400">
    <property type="entry name" value="Astacin"/>
    <property type="match status" value="1"/>
</dbReference>
<keyword evidence="4 6" id="KW-0862">Zinc</keyword>
<keyword evidence="5 6" id="KW-0482">Metalloprotease</keyword>
<dbReference type="Proteomes" id="UP001159405">
    <property type="component" value="Unassembled WGS sequence"/>
</dbReference>
<dbReference type="SUPFAM" id="SSF55486">
    <property type="entry name" value="Metalloproteases ('zincins'), catalytic domain"/>
    <property type="match status" value="1"/>
</dbReference>
<dbReference type="PANTHER" id="PTHR10127">
    <property type="entry name" value="DISCOIDIN, CUB, EGF, LAMININ , AND ZINC METALLOPROTEASE DOMAIN CONTAINING"/>
    <property type="match status" value="1"/>
</dbReference>
<evidence type="ECO:0000256" key="2">
    <source>
        <dbReference type="ARBA" id="ARBA00022723"/>
    </source>
</evidence>
<evidence type="ECO:0000256" key="1">
    <source>
        <dbReference type="ARBA" id="ARBA00022670"/>
    </source>
</evidence>
<evidence type="ECO:0000256" key="5">
    <source>
        <dbReference type="ARBA" id="ARBA00023049"/>
    </source>
</evidence>
<feature type="region of interest" description="Disordered" evidence="8">
    <location>
        <begin position="254"/>
        <end position="396"/>
    </location>
</feature>
<feature type="binding site" evidence="6">
    <location>
        <position position="158"/>
    </location>
    <ligand>
        <name>Zn(2+)</name>
        <dbReference type="ChEBI" id="CHEBI:29105"/>
        <note>catalytic</note>
    </ligand>
</feature>
<feature type="binding site" evidence="6">
    <location>
        <position position="154"/>
    </location>
    <ligand>
        <name>Zn(2+)</name>
        <dbReference type="ChEBI" id="CHEBI:29105"/>
        <note>catalytic</note>
    </ligand>
</feature>
<feature type="compositionally biased region" description="Basic residues" evidence="8">
    <location>
        <begin position="334"/>
        <end position="396"/>
    </location>
</feature>
<dbReference type="SMART" id="SM00235">
    <property type="entry name" value="ZnMc"/>
    <property type="match status" value="1"/>
</dbReference>
<feature type="domain" description="Peptidase M12A" evidence="10">
    <location>
        <begin position="60"/>
        <end position="256"/>
    </location>
</feature>
<dbReference type="InterPro" id="IPR017956">
    <property type="entry name" value="AT_hook_DNA-bd_motif"/>
</dbReference>
<dbReference type="CDD" id="cd04280">
    <property type="entry name" value="ZnMc_astacin_like"/>
    <property type="match status" value="1"/>
</dbReference>
<comment type="cofactor">
    <cofactor evidence="6 7">
        <name>Zn(2+)</name>
        <dbReference type="ChEBI" id="CHEBI:29105"/>
    </cofactor>
    <text evidence="6 7">Binds 1 zinc ion per subunit.</text>
</comment>
<proteinExistence type="predicted"/>
<dbReference type="Gene3D" id="3.40.390.10">
    <property type="entry name" value="Collagenase (Catalytic Domain)"/>
    <property type="match status" value="1"/>
</dbReference>
<feature type="active site" evidence="6">
    <location>
        <position position="155"/>
    </location>
</feature>
<evidence type="ECO:0000256" key="8">
    <source>
        <dbReference type="SAM" id="MobiDB-lite"/>
    </source>
</evidence>
<dbReference type="InterPro" id="IPR006026">
    <property type="entry name" value="Peptidase_Metallo"/>
</dbReference>
<evidence type="ECO:0000259" key="10">
    <source>
        <dbReference type="PROSITE" id="PS51864"/>
    </source>
</evidence>
<organism evidence="11 12">
    <name type="scientific">Porites lobata</name>
    <dbReference type="NCBI Taxonomy" id="104759"/>
    <lineage>
        <taxon>Eukaryota</taxon>
        <taxon>Metazoa</taxon>
        <taxon>Cnidaria</taxon>
        <taxon>Anthozoa</taxon>
        <taxon>Hexacorallia</taxon>
        <taxon>Scleractinia</taxon>
        <taxon>Fungiina</taxon>
        <taxon>Poritidae</taxon>
        <taxon>Porites</taxon>
    </lineage>
</organism>
<comment type="caution">
    <text evidence="11">The sequence shown here is derived from an EMBL/GenBank/DDBJ whole genome shotgun (WGS) entry which is preliminary data.</text>
</comment>
<evidence type="ECO:0000256" key="7">
    <source>
        <dbReference type="RuleBase" id="RU361183"/>
    </source>
</evidence>
<dbReference type="PRINTS" id="PR00480">
    <property type="entry name" value="ASTACIN"/>
</dbReference>
<reference evidence="11 12" key="1">
    <citation type="submission" date="2022-05" db="EMBL/GenBank/DDBJ databases">
        <authorList>
            <consortium name="Genoscope - CEA"/>
            <person name="William W."/>
        </authorList>
    </citation>
    <scope>NUCLEOTIDE SEQUENCE [LARGE SCALE GENOMIC DNA]</scope>
</reference>
<gene>
    <name evidence="11" type="ORF">PLOB_00018430</name>
</gene>
<evidence type="ECO:0000313" key="12">
    <source>
        <dbReference type="Proteomes" id="UP001159405"/>
    </source>
</evidence>
<dbReference type="InterPro" id="IPR034035">
    <property type="entry name" value="Astacin-like_dom"/>
</dbReference>
<dbReference type="EC" id="3.4.24.-" evidence="7"/>
<accession>A0ABN8RFS3</accession>
<dbReference type="InterPro" id="IPR024079">
    <property type="entry name" value="MetalloPept_cat_dom_sf"/>
</dbReference>
<dbReference type="InterPro" id="IPR001506">
    <property type="entry name" value="Peptidase_M12A"/>
</dbReference>
<protein>
    <recommendedName>
        <fullName evidence="7">Metalloendopeptidase</fullName>
        <ecNumber evidence="7">3.4.24.-</ecNumber>
    </recommendedName>
</protein>
<evidence type="ECO:0000256" key="3">
    <source>
        <dbReference type="ARBA" id="ARBA00022801"/>
    </source>
</evidence>
<evidence type="ECO:0000256" key="4">
    <source>
        <dbReference type="ARBA" id="ARBA00022833"/>
    </source>
</evidence>
<evidence type="ECO:0000256" key="9">
    <source>
        <dbReference type="SAM" id="SignalP"/>
    </source>
</evidence>
<dbReference type="PROSITE" id="PS51864">
    <property type="entry name" value="ASTACIN"/>
    <property type="match status" value="1"/>
</dbReference>
<comment type="caution">
    <text evidence="6">Lacks conserved residue(s) required for the propagation of feature annotation.</text>
</comment>
<keyword evidence="12" id="KW-1185">Reference proteome</keyword>
<keyword evidence="3 6" id="KW-0378">Hydrolase</keyword>
<dbReference type="EMBL" id="CALNXK010000216">
    <property type="protein sequence ID" value="CAH3176700.1"/>
    <property type="molecule type" value="Genomic_DNA"/>
</dbReference>